<dbReference type="PANTHER" id="PTHR23095:SF17">
    <property type="entry name" value="PARANEOPLASTIC ANTIGEN MA1"/>
    <property type="match status" value="1"/>
</dbReference>
<dbReference type="Pfam" id="PF14893">
    <property type="entry name" value="PNMA"/>
    <property type="match status" value="1"/>
</dbReference>
<dbReference type="InterPro" id="IPR036875">
    <property type="entry name" value="Znf_CCHC_sf"/>
</dbReference>
<evidence type="ECO:0000256" key="1">
    <source>
        <dbReference type="PROSITE-ProRule" id="PRU00047"/>
    </source>
</evidence>
<reference evidence="4" key="1">
    <citation type="submission" date="2025-08" db="UniProtKB">
        <authorList>
            <consortium name="Ensembl"/>
        </authorList>
    </citation>
    <scope>IDENTIFICATION</scope>
</reference>
<dbReference type="PROSITE" id="PS50158">
    <property type="entry name" value="ZF_CCHC"/>
    <property type="match status" value="1"/>
</dbReference>
<dbReference type="GO" id="GO:0008270">
    <property type="term" value="F:zinc ion binding"/>
    <property type="evidence" value="ECO:0007669"/>
    <property type="project" value="UniProtKB-KW"/>
</dbReference>
<dbReference type="AlphaFoldDB" id="A0A8C8S4G1"/>
<feature type="compositionally biased region" description="Basic residues" evidence="2">
    <location>
        <begin position="453"/>
        <end position="465"/>
    </location>
</feature>
<dbReference type="Proteomes" id="UP000694393">
    <property type="component" value="Unplaced"/>
</dbReference>
<dbReference type="GO" id="GO:0003676">
    <property type="term" value="F:nucleic acid binding"/>
    <property type="evidence" value="ECO:0007669"/>
    <property type="project" value="InterPro"/>
</dbReference>
<keyword evidence="1" id="KW-0863">Zinc-finger</keyword>
<dbReference type="InterPro" id="IPR001878">
    <property type="entry name" value="Znf_CCHC"/>
</dbReference>
<dbReference type="Pfam" id="PF20846">
    <property type="entry name" value="PNMA_N"/>
    <property type="match status" value="1"/>
</dbReference>
<feature type="domain" description="CCHC-type" evidence="3">
    <location>
        <begin position="426"/>
        <end position="441"/>
    </location>
</feature>
<feature type="region of interest" description="Disordered" evidence="2">
    <location>
        <begin position="452"/>
        <end position="489"/>
    </location>
</feature>
<dbReference type="PANTHER" id="PTHR23095">
    <property type="entry name" value="PARANEOPLASTIC ANTIGEN"/>
    <property type="match status" value="1"/>
</dbReference>
<evidence type="ECO:0000313" key="5">
    <source>
        <dbReference type="Proteomes" id="UP000694393"/>
    </source>
</evidence>
<dbReference type="InterPro" id="IPR048271">
    <property type="entry name" value="PNMA_N"/>
</dbReference>
<name>A0A8C8S4G1_9SAUR</name>
<proteinExistence type="predicted"/>
<keyword evidence="1" id="KW-0862">Zinc</keyword>
<sequence>MASQLLEDWCKGMNVNPKSCILVQGVPEGFDEGTIESTLEEHIAKCVVRGRMFQRGEGTYVVLCEFDKVMEPLSVPKELEVVCNKWKIVTVGSQSLKAPASDIGFLKKMTAFLKREGKTMADIPDLLGLSPSAPDQETPSPAGLWEKVLEKVLDKAVQPRPDSYAYHKLRLFSGSSTPLPGEEEFEPWLEHATEMLLQWAAPDCEKRRCLIEGLKGPALDVIRTLKLIDPDVSVKDCLEALTHAFGETESSEDAYCKFLSVKQKRGEKVSHYVQRLEKLLQRAVMRGAVAVEKMDQTRLAQVLRGVQYQDFIPLHLRLRERQKSPPGYSQLIKEIREEEERQGTHENGSQPCEATSAAFTGLPGELMVNGAEELAQQVQILTDEVAELLNTHWTAGACGHTEAMTAMVQKTKYGIRDTTGRQPLFCYRCGQEGHIAARCQNDGNPTLVYQKRQATRGKPGNRRRVWGREPPRFSGPEVPVGKACPPRIP</sequence>
<evidence type="ECO:0000256" key="2">
    <source>
        <dbReference type="SAM" id="MobiDB-lite"/>
    </source>
</evidence>
<dbReference type="SMART" id="SM00343">
    <property type="entry name" value="ZnF_C2HC"/>
    <property type="match status" value="1"/>
</dbReference>
<dbReference type="Ensembl" id="ENSPCET00000014345.1">
    <property type="protein sequence ID" value="ENSPCEP00000013835.1"/>
    <property type="gene ID" value="ENSPCEG00000010986.1"/>
</dbReference>
<accession>A0A8C8S4G1</accession>
<evidence type="ECO:0000313" key="4">
    <source>
        <dbReference type="Ensembl" id="ENSPCEP00000013835.1"/>
    </source>
</evidence>
<dbReference type="Gene3D" id="4.10.60.10">
    <property type="entry name" value="Zinc finger, CCHC-type"/>
    <property type="match status" value="1"/>
</dbReference>
<dbReference type="InterPro" id="IPR048270">
    <property type="entry name" value="PNMA_C"/>
</dbReference>
<keyword evidence="1" id="KW-0479">Metal-binding</keyword>
<dbReference type="Pfam" id="PF00098">
    <property type="entry name" value="zf-CCHC"/>
    <property type="match status" value="1"/>
</dbReference>
<dbReference type="InterPro" id="IPR026523">
    <property type="entry name" value="PNMA"/>
</dbReference>
<dbReference type="SUPFAM" id="SSF57756">
    <property type="entry name" value="Retrovirus zinc finger-like domains"/>
    <property type="match status" value="1"/>
</dbReference>
<evidence type="ECO:0000259" key="3">
    <source>
        <dbReference type="PROSITE" id="PS50158"/>
    </source>
</evidence>
<keyword evidence="5" id="KW-1185">Reference proteome</keyword>
<organism evidence="4 5">
    <name type="scientific">Pelusios castaneus</name>
    <name type="common">West African mud turtle</name>
    <dbReference type="NCBI Taxonomy" id="367368"/>
    <lineage>
        <taxon>Eukaryota</taxon>
        <taxon>Metazoa</taxon>
        <taxon>Chordata</taxon>
        <taxon>Craniata</taxon>
        <taxon>Vertebrata</taxon>
        <taxon>Euteleostomi</taxon>
        <taxon>Archelosauria</taxon>
        <taxon>Testudinata</taxon>
        <taxon>Testudines</taxon>
        <taxon>Pleurodira</taxon>
        <taxon>Pelomedusidae</taxon>
        <taxon>Pelusios</taxon>
    </lineage>
</organism>
<protein>
    <recommendedName>
        <fullName evidence="3">CCHC-type domain-containing protein</fullName>
    </recommendedName>
</protein>
<reference evidence="4" key="2">
    <citation type="submission" date="2025-09" db="UniProtKB">
        <authorList>
            <consortium name="Ensembl"/>
        </authorList>
    </citation>
    <scope>IDENTIFICATION</scope>
</reference>